<gene>
    <name evidence="8" type="ORF">ACFP3T_06925</name>
</gene>
<dbReference type="InterPro" id="IPR036390">
    <property type="entry name" value="WH_DNA-bd_sf"/>
</dbReference>
<dbReference type="GO" id="GO:0003677">
    <property type="term" value="F:DNA binding"/>
    <property type="evidence" value="ECO:0007669"/>
    <property type="project" value="UniProtKB-KW"/>
</dbReference>
<organism evidence="8 9">
    <name type="scientific">Lactiplantibacillus dongliensis</name>
    <dbReference type="NCBI Taxonomy" id="2559919"/>
    <lineage>
        <taxon>Bacteria</taxon>
        <taxon>Bacillati</taxon>
        <taxon>Bacillota</taxon>
        <taxon>Bacilli</taxon>
        <taxon>Lactobacillales</taxon>
        <taxon>Lactobacillaceae</taxon>
        <taxon>Lactiplantibacillus</taxon>
    </lineage>
</organism>
<evidence type="ECO:0000256" key="1">
    <source>
        <dbReference type="ARBA" id="ARBA00021390"/>
    </source>
</evidence>
<dbReference type="PANTHER" id="PTHR30363">
    <property type="entry name" value="HTH-TYPE TRANSCRIPTIONAL REGULATOR SRLR-RELATED"/>
    <property type="match status" value="1"/>
</dbReference>
<dbReference type="PANTHER" id="PTHR30363:SF4">
    <property type="entry name" value="GLYCEROL-3-PHOSPHATE REGULON REPRESSOR"/>
    <property type="match status" value="1"/>
</dbReference>
<keyword evidence="2" id="KW-0678">Repressor</keyword>
<dbReference type="InterPro" id="IPR018356">
    <property type="entry name" value="Tscrpt_reg_HTH_DeoR_CS"/>
</dbReference>
<proteinExistence type="predicted"/>
<dbReference type="InterPro" id="IPR001034">
    <property type="entry name" value="DeoR_HTH"/>
</dbReference>
<reference evidence="9" key="1">
    <citation type="journal article" date="2019" name="Int. J. Syst. Evol. Microbiol.">
        <title>The Global Catalogue of Microorganisms (GCM) 10K type strain sequencing project: providing services to taxonomists for standard genome sequencing and annotation.</title>
        <authorList>
            <consortium name="The Broad Institute Genomics Platform"/>
            <consortium name="The Broad Institute Genome Sequencing Center for Infectious Disease"/>
            <person name="Wu L."/>
            <person name="Ma J."/>
        </authorList>
    </citation>
    <scope>NUCLEOTIDE SEQUENCE [LARGE SCALE GENOMIC DNA]</scope>
    <source>
        <strain evidence="9">CCM 8932</strain>
    </source>
</reference>
<evidence type="ECO:0000256" key="5">
    <source>
        <dbReference type="ARBA" id="ARBA00023163"/>
    </source>
</evidence>
<dbReference type="PROSITE" id="PS00894">
    <property type="entry name" value="HTH_DEOR_1"/>
    <property type="match status" value="1"/>
</dbReference>
<feature type="domain" description="HTH deoR-type" evidence="7">
    <location>
        <begin position="3"/>
        <end position="58"/>
    </location>
</feature>
<dbReference type="Proteomes" id="UP001596253">
    <property type="component" value="Unassembled WGS sequence"/>
</dbReference>
<dbReference type="PROSITE" id="PS51000">
    <property type="entry name" value="HTH_DEOR_2"/>
    <property type="match status" value="1"/>
</dbReference>
<dbReference type="Pfam" id="PF00455">
    <property type="entry name" value="DeoRC"/>
    <property type="match status" value="1"/>
</dbReference>
<dbReference type="SUPFAM" id="SSF100950">
    <property type="entry name" value="NagB/RpiA/CoA transferase-like"/>
    <property type="match status" value="1"/>
</dbReference>
<dbReference type="InterPro" id="IPR014036">
    <property type="entry name" value="DeoR-like_C"/>
</dbReference>
<keyword evidence="5" id="KW-0804">Transcription</keyword>
<evidence type="ECO:0000256" key="3">
    <source>
        <dbReference type="ARBA" id="ARBA00023015"/>
    </source>
</evidence>
<comment type="function">
    <text evidence="6">Repressor of the lactose catabolism operon. Galactose-6-phosphate is the inducer.</text>
</comment>
<accession>A0ABW1R3G4</accession>
<protein>
    <recommendedName>
        <fullName evidence="1">Lactose phosphotransferase system repressor</fullName>
    </recommendedName>
</protein>
<evidence type="ECO:0000256" key="6">
    <source>
        <dbReference type="ARBA" id="ARBA00024937"/>
    </source>
</evidence>
<dbReference type="EMBL" id="JBHSSD010000033">
    <property type="protein sequence ID" value="MFC6164396.1"/>
    <property type="molecule type" value="Genomic_DNA"/>
</dbReference>
<dbReference type="InterPro" id="IPR050313">
    <property type="entry name" value="Carb_Metab_HTH_regulators"/>
</dbReference>
<evidence type="ECO:0000313" key="8">
    <source>
        <dbReference type="EMBL" id="MFC6164396.1"/>
    </source>
</evidence>
<comment type="caution">
    <text evidence="8">The sequence shown here is derived from an EMBL/GenBank/DDBJ whole genome shotgun (WGS) entry which is preliminary data.</text>
</comment>
<evidence type="ECO:0000313" key="9">
    <source>
        <dbReference type="Proteomes" id="UP001596253"/>
    </source>
</evidence>
<dbReference type="PRINTS" id="PR00037">
    <property type="entry name" value="HTHLACR"/>
</dbReference>
<name>A0ABW1R3G4_9LACO</name>
<keyword evidence="3" id="KW-0805">Transcription regulation</keyword>
<evidence type="ECO:0000256" key="4">
    <source>
        <dbReference type="ARBA" id="ARBA00023125"/>
    </source>
</evidence>
<dbReference type="Gene3D" id="1.10.10.10">
    <property type="entry name" value="Winged helix-like DNA-binding domain superfamily/Winged helix DNA-binding domain"/>
    <property type="match status" value="1"/>
</dbReference>
<dbReference type="SMART" id="SM01134">
    <property type="entry name" value="DeoRC"/>
    <property type="match status" value="1"/>
</dbReference>
<keyword evidence="9" id="KW-1185">Reference proteome</keyword>
<dbReference type="InterPro" id="IPR036388">
    <property type="entry name" value="WH-like_DNA-bd_sf"/>
</dbReference>
<dbReference type="Pfam" id="PF08220">
    <property type="entry name" value="HTH_DeoR"/>
    <property type="match status" value="1"/>
</dbReference>
<dbReference type="RefSeq" id="WP_137640727.1">
    <property type="nucleotide sequence ID" value="NZ_BJDK01000026.1"/>
</dbReference>
<dbReference type="SUPFAM" id="SSF46785">
    <property type="entry name" value="Winged helix' DNA-binding domain"/>
    <property type="match status" value="1"/>
</dbReference>
<dbReference type="InterPro" id="IPR037171">
    <property type="entry name" value="NagB/RpiA_transferase-like"/>
</dbReference>
<keyword evidence="4 8" id="KW-0238">DNA-binding</keyword>
<evidence type="ECO:0000256" key="2">
    <source>
        <dbReference type="ARBA" id="ARBA00022491"/>
    </source>
</evidence>
<evidence type="ECO:0000259" key="7">
    <source>
        <dbReference type="PROSITE" id="PS51000"/>
    </source>
</evidence>
<sequence length="253" mass="27999">MQPKQRQQHLLKLLDQRRQLSVADVMSQLQVSRDTARRDIVAVTQQGLAQRIHGGLQVLNFGVGIPSYQDRLQQFTEIKTALAKRVLPLIQPDQYLFIDVSTTLLKLTQLLTMPATIYTHSLDNAISLATKPAIDLHVLGGQLNQHNRFMAGPAGLGELQTVAFDQVIVGAATVTAQGLFYRDAADAALKRQALSQTKRGILVCEHRKFGQAAHYCGGRLTQIQVVVTDEPLTPAEQAWFEPQTTLISLTEDK</sequence>
<dbReference type="SMART" id="SM00420">
    <property type="entry name" value="HTH_DEOR"/>
    <property type="match status" value="1"/>
</dbReference>